<evidence type="ECO:0000256" key="3">
    <source>
        <dbReference type="SAM" id="Phobius"/>
    </source>
</evidence>
<accession>A0AAC8VJT3</accession>
<feature type="transmembrane region" description="Helical" evidence="3">
    <location>
        <begin position="249"/>
        <end position="268"/>
    </location>
</feature>
<dbReference type="AlphaFoldDB" id="A0AAC8VJT3"/>
<sequence length="706" mass="76732">MKTIISAIIFLSAVLLGSTVFAKRYGPVQEKETLWSIAKAHRPIGMSIPKMMQAIVRLNPQAFNHNDPATLKKGTILKLPSIAQAKRVKAQPKVQSPVKAKPEVTTVIVPSKPQKVLIEKKVSYIPTDKPRQIDNELKKQLGYITQQMSALTRSVEEVQEEMLSVARDVQQTSNGVLQLEEYQQQLQHAEQERIARQEAAESVQSKQNEIAEIPVELGVHNVVTPAEPSLDQSPAASESRITHYLQGTIFDWLLLGFILVVLIPLVMLKRYLRDRKITEKMAPLSKAKTKAKKASNVKISSERKEPVVQSVLKKETAAVAMSSMVDDVSTKRKSATHPALQGKGFADPISVGYLVAMSKQQYPEAELLLKKAIAERPSELELKLKLLEVYAIMQQKTEFEHLAKACVDNPAGHDRDILTTQIDNIRHATWGVKAAVADNATISLGDAAQELKTAGTAGASELVDTELVAPEAESPEAESPEAESPEAESPEAESPEAESPEAESPEAESPEAESPEAESPEAESPEAESPEAESPEAESPEAESPEAESPEAESPEAESPEAESPEAESPEAETSEIVEEVEEEGAVNVNVSVRGGGEHQDVQSVSLEEGDEATLTMGDSETEVALDDIRLEENSEEESVGADVDILAGDNEISAQLDAARAYILAEDVDSARKVLRDVLKQGDSTQQDEARQLLTELDQTEEAST</sequence>
<evidence type="ECO:0000256" key="2">
    <source>
        <dbReference type="SAM" id="MobiDB-lite"/>
    </source>
</evidence>
<dbReference type="RefSeq" id="WP_027242846.1">
    <property type="nucleotide sequence ID" value="NZ_CP012508.1"/>
</dbReference>
<keyword evidence="3" id="KW-1133">Transmembrane helix</keyword>
<dbReference type="NCBIfam" id="TIGR03504">
    <property type="entry name" value="FimV_Cterm"/>
    <property type="match status" value="1"/>
</dbReference>
<evidence type="ECO:0000313" key="5">
    <source>
        <dbReference type="Proteomes" id="UP000029558"/>
    </source>
</evidence>
<dbReference type="InterPro" id="IPR018392">
    <property type="entry name" value="LysM"/>
</dbReference>
<evidence type="ECO:0000313" key="4">
    <source>
        <dbReference type="EMBL" id="ALB23586.1"/>
    </source>
</evidence>
<organism evidence="4 5">
    <name type="scientific">Piscirickettsia salmonis</name>
    <dbReference type="NCBI Taxonomy" id="1238"/>
    <lineage>
        <taxon>Bacteria</taxon>
        <taxon>Pseudomonadati</taxon>
        <taxon>Pseudomonadota</taxon>
        <taxon>Gammaproteobacteria</taxon>
        <taxon>Thiotrichales</taxon>
        <taxon>Piscirickettsiaceae</taxon>
        <taxon>Piscirickettsia</taxon>
    </lineage>
</organism>
<reference evidence="4 5" key="1">
    <citation type="journal article" date="2014" name="Genome Announc.">
        <title>Comparative Genome Analysis of Two Isolates of the Fish Pathogen Piscirickettsia salmonis from Different Hosts Reveals Major Differences in Virulence-Associated Secretion Systems.</title>
        <authorList>
            <person name="Bohle H."/>
            <person name="Henriquez P."/>
            <person name="Grothusen H."/>
            <person name="Navas E."/>
            <person name="Sandoval A."/>
            <person name="Bustamante F."/>
            <person name="Bustos P."/>
            <person name="Mancilla M."/>
        </authorList>
    </citation>
    <scope>NUCLEOTIDE SEQUENCE [LARGE SCALE GENOMIC DNA]</scope>
    <source>
        <strain evidence="5">B1-32597</strain>
    </source>
</reference>
<dbReference type="Gene3D" id="1.20.58.2200">
    <property type="match status" value="1"/>
</dbReference>
<dbReference type="InterPro" id="IPR036779">
    <property type="entry name" value="LysM_dom_sf"/>
</dbReference>
<dbReference type="Gene3D" id="3.10.350.10">
    <property type="entry name" value="LysM domain"/>
    <property type="match status" value="1"/>
</dbReference>
<dbReference type="Proteomes" id="UP000029558">
    <property type="component" value="Chromosome"/>
</dbReference>
<evidence type="ECO:0000256" key="1">
    <source>
        <dbReference type="SAM" id="Coils"/>
    </source>
</evidence>
<keyword evidence="3" id="KW-0812">Transmembrane</keyword>
<dbReference type="PANTHER" id="PTHR21523">
    <property type="match status" value="1"/>
</dbReference>
<proteinExistence type="predicted"/>
<feature type="coiled-coil region" evidence="1">
    <location>
        <begin position="172"/>
        <end position="199"/>
    </location>
</feature>
<gene>
    <name evidence="4" type="ORF">KU39_2408</name>
</gene>
<name>A0AAC8VJT3_PISSA</name>
<dbReference type="CDD" id="cd00118">
    <property type="entry name" value="LysM"/>
    <property type="match status" value="1"/>
</dbReference>
<dbReference type="NCBIfam" id="TIGR03505">
    <property type="entry name" value="FimV_core"/>
    <property type="match status" value="1"/>
</dbReference>
<dbReference type="InterPro" id="IPR020011">
    <property type="entry name" value="FimV_C"/>
</dbReference>
<dbReference type="InterPro" id="IPR020012">
    <property type="entry name" value="LysM_FimV"/>
</dbReference>
<keyword evidence="1" id="KW-0175">Coiled coil</keyword>
<dbReference type="PANTHER" id="PTHR21523:SF47">
    <property type="entry name" value="SALIVARY GLUE PROTEIN SGS-3"/>
    <property type="match status" value="1"/>
</dbReference>
<keyword evidence="3" id="KW-0472">Membrane</keyword>
<feature type="region of interest" description="Disordered" evidence="2">
    <location>
        <begin position="469"/>
        <end position="614"/>
    </location>
</feature>
<feature type="compositionally biased region" description="Acidic residues" evidence="2">
    <location>
        <begin position="473"/>
        <end position="585"/>
    </location>
</feature>
<dbReference type="EMBL" id="CP012508">
    <property type="protein sequence ID" value="ALB23586.1"/>
    <property type="molecule type" value="Genomic_DNA"/>
</dbReference>
<dbReference type="InterPro" id="IPR038440">
    <property type="entry name" value="FimV_C_sf"/>
</dbReference>
<protein>
    <submittedName>
        <fullName evidence="4">FimV domain protein</fullName>
    </submittedName>
</protein>